<protein>
    <submittedName>
        <fullName evidence="1">Uncharacterized protein</fullName>
    </submittedName>
</protein>
<sequence length="130" mass="14480">MEVNIVWDPGGKQIMRPSTSDASCISGRTCPGQLDQNRVSTIKVEGPVNNDSSFSVSLVCEDVCACSVFVSDVTDSGKLQCWGFSYEELEKAQEQDNSLMFLRDWLKDGLEPDEGQLFIANAEVKFFWIN</sequence>
<name>A0A9D4CIW9_DREPO</name>
<keyword evidence="2" id="KW-1185">Reference proteome</keyword>
<organism evidence="1 2">
    <name type="scientific">Dreissena polymorpha</name>
    <name type="common">Zebra mussel</name>
    <name type="synonym">Mytilus polymorpha</name>
    <dbReference type="NCBI Taxonomy" id="45954"/>
    <lineage>
        <taxon>Eukaryota</taxon>
        <taxon>Metazoa</taxon>
        <taxon>Spiralia</taxon>
        <taxon>Lophotrochozoa</taxon>
        <taxon>Mollusca</taxon>
        <taxon>Bivalvia</taxon>
        <taxon>Autobranchia</taxon>
        <taxon>Heteroconchia</taxon>
        <taxon>Euheterodonta</taxon>
        <taxon>Imparidentia</taxon>
        <taxon>Neoheterodontei</taxon>
        <taxon>Myida</taxon>
        <taxon>Dreissenoidea</taxon>
        <taxon>Dreissenidae</taxon>
        <taxon>Dreissena</taxon>
    </lineage>
</organism>
<reference evidence="1" key="1">
    <citation type="journal article" date="2019" name="bioRxiv">
        <title>The Genome of the Zebra Mussel, Dreissena polymorpha: A Resource for Invasive Species Research.</title>
        <authorList>
            <person name="McCartney M.A."/>
            <person name="Auch B."/>
            <person name="Kono T."/>
            <person name="Mallez S."/>
            <person name="Zhang Y."/>
            <person name="Obille A."/>
            <person name="Becker A."/>
            <person name="Abrahante J.E."/>
            <person name="Garbe J."/>
            <person name="Badalamenti J.P."/>
            <person name="Herman A."/>
            <person name="Mangelson H."/>
            <person name="Liachko I."/>
            <person name="Sullivan S."/>
            <person name="Sone E.D."/>
            <person name="Koren S."/>
            <person name="Silverstein K.A.T."/>
            <person name="Beckman K.B."/>
            <person name="Gohl D.M."/>
        </authorList>
    </citation>
    <scope>NUCLEOTIDE SEQUENCE</scope>
    <source>
        <strain evidence="1">Duluth1</strain>
        <tissue evidence="1">Whole animal</tissue>
    </source>
</reference>
<dbReference type="AlphaFoldDB" id="A0A9D4CIW9"/>
<evidence type="ECO:0000313" key="2">
    <source>
        <dbReference type="Proteomes" id="UP000828390"/>
    </source>
</evidence>
<comment type="caution">
    <text evidence="1">The sequence shown here is derived from an EMBL/GenBank/DDBJ whole genome shotgun (WGS) entry which is preliminary data.</text>
</comment>
<dbReference type="Proteomes" id="UP000828390">
    <property type="component" value="Unassembled WGS sequence"/>
</dbReference>
<evidence type="ECO:0000313" key="1">
    <source>
        <dbReference type="EMBL" id="KAH3726153.1"/>
    </source>
</evidence>
<accession>A0A9D4CIW9</accession>
<reference evidence="1" key="2">
    <citation type="submission" date="2020-11" db="EMBL/GenBank/DDBJ databases">
        <authorList>
            <person name="McCartney M.A."/>
            <person name="Auch B."/>
            <person name="Kono T."/>
            <person name="Mallez S."/>
            <person name="Becker A."/>
            <person name="Gohl D.M."/>
            <person name="Silverstein K.A.T."/>
            <person name="Koren S."/>
            <person name="Bechman K.B."/>
            <person name="Herman A."/>
            <person name="Abrahante J.E."/>
            <person name="Garbe J."/>
        </authorList>
    </citation>
    <scope>NUCLEOTIDE SEQUENCE</scope>
    <source>
        <strain evidence="1">Duluth1</strain>
        <tissue evidence="1">Whole animal</tissue>
    </source>
</reference>
<gene>
    <name evidence="1" type="ORF">DPMN_052009</name>
</gene>
<dbReference type="EMBL" id="JAIWYP010000012">
    <property type="protein sequence ID" value="KAH3726153.1"/>
    <property type="molecule type" value="Genomic_DNA"/>
</dbReference>
<proteinExistence type="predicted"/>